<dbReference type="InterPro" id="IPR016897">
    <property type="entry name" value="SKP1"/>
</dbReference>
<organism evidence="7 8">
    <name type="scientific">Caenorhabditis briggsae</name>
    <dbReference type="NCBI Taxonomy" id="6238"/>
    <lineage>
        <taxon>Eukaryota</taxon>
        <taxon>Metazoa</taxon>
        <taxon>Ecdysozoa</taxon>
        <taxon>Nematoda</taxon>
        <taxon>Chromadorea</taxon>
        <taxon>Rhabditida</taxon>
        <taxon>Rhabditina</taxon>
        <taxon>Rhabditomorpha</taxon>
        <taxon>Rhabditoidea</taxon>
        <taxon>Rhabditidae</taxon>
        <taxon>Peloderinae</taxon>
        <taxon>Caenorhabditis</taxon>
    </lineage>
</organism>
<reference evidence="7 8" key="1">
    <citation type="submission" date="2022-04" db="EMBL/GenBank/DDBJ databases">
        <title>Chromosome-level reference genomes for two strains of Caenorhabditis briggsae: an improved platform for comparative genomics.</title>
        <authorList>
            <person name="Stevens L."/>
            <person name="Andersen E."/>
        </authorList>
    </citation>
    <scope>NUCLEOTIDE SEQUENCE [LARGE SCALE GENOMIC DNA]</scope>
    <source>
        <strain evidence="7">VX34</strain>
        <tissue evidence="7">Whole-organism</tissue>
    </source>
</reference>
<dbReference type="SMART" id="SM00512">
    <property type="entry name" value="Skp1"/>
    <property type="match status" value="1"/>
</dbReference>
<feature type="region of interest" description="Disordered" evidence="4">
    <location>
        <begin position="1"/>
        <end position="23"/>
    </location>
</feature>
<feature type="compositionally biased region" description="Polar residues" evidence="4">
    <location>
        <begin position="1"/>
        <end position="12"/>
    </location>
</feature>
<dbReference type="Proteomes" id="UP000829354">
    <property type="component" value="Chromosome III"/>
</dbReference>
<dbReference type="CDD" id="cd18322">
    <property type="entry name" value="BTB_POZ_SKP1"/>
    <property type="match status" value="1"/>
</dbReference>
<evidence type="ECO:0000313" key="7">
    <source>
        <dbReference type="EMBL" id="UMM21593.1"/>
    </source>
</evidence>
<accession>A0AAE9JBL4</accession>
<dbReference type="InterPro" id="IPR011333">
    <property type="entry name" value="SKP1/BTB/POZ_sf"/>
</dbReference>
<feature type="compositionally biased region" description="Low complexity" evidence="4">
    <location>
        <begin position="13"/>
        <end position="23"/>
    </location>
</feature>
<dbReference type="InterPro" id="IPR016072">
    <property type="entry name" value="Skp1_comp_dimer"/>
</dbReference>
<dbReference type="FunFam" id="3.30.710.10:FF:000124">
    <property type="entry name" value="Protein CBG09126"/>
    <property type="match status" value="1"/>
</dbReference>
<dbReference type="PIRSF" id="PIRSF028729">
    <property type="entry name" value="E3_ubiquit_lig_SCF_Skp"/>
    <property type="match status" value="1"/>
</dbReference>
<dbReference type="InterPro" id="IPR016073">
    <property type="entry name" value="Skp1_comp_POZ"/>
</dbReference>
<evidence type="ECO:0000256" key="4">
    <source>
        <dbReference type="SAM" id="MobiDB-lite"/>
    </source>
</evidence>
<dbReference type="SUPFAM" id="SSF81382">
    <property type="entry name" value="Skp1 dimerisation domain-like"/>
    <property type="match status" value="1"/>
</dbReference>
<comment type="similarity">
    <text evidence="1 3">Belongs to the SKP1 family.</text>
</comment>
<proteinExistence type="inferred from homology"/>
<feature type="domain" description="SKP1 component POZ" evidence="6">
    <location>
        <begin position="38"/>
        <end position="96"/>
    </location>
</feature>
<evidence type="ECO:0000256" key="3">
    <source>
        <dbReference type="PIRNR" id="PIRNR028729"/>
    </source>
</evidence>
<evidence type="ECO:0000313" key="8">
    <source>
        <dbReference type="Proteomes" id="UP000829354"/>
    </source>
</evidence>
<evidence type="ECO:0000259" key="5">
    <source>
        <dbReference type="Pfam" id="PF01466"/>
    </source>
</evidence>
<gene>
    <name evidence="7" type="ORF">L5515_003204</name>
</gene>
<feature type="compositionally biased region" description="Basic and acidic residues" evidence="4">
    <location>
        <begin position="179"/>
        <end position="193"/>
    </location>
</feature>
<sequence>MSSTEQGTSSASPAEPTTAPESVAAPEAPESFYYVHGKDKVVIKVSAGALQHSALIDGMISNLGYTEEQAKANPFPFDNIDGDILKIAVEWCEHHKGIPTPPEDTSLPKQVNVPEWDQKFLEGIDKDGKLFDLVIAVNYLEIKELLTYCCKQVAMMIKGKSPEEIREIYMIPTDEEDAAAEKEAKERAKKEAAGETAAAGEGEAPSTSDAK</sequence>
<feature type="domain" description="SKP1 component dimerisation" evidence="5">
    <location>
        <begin position="143"/>
        <end position="187"/>
    </location>
</feature>
<evidence type="ECO:0000256" key="2">
    <source>
        <dbReference type="ARBA" id="ARBA00022786"/>
    </source>
</evidence>
<evidence type="ECO:0000256" key="1">
    <source>
        <dbReference type="ARBA" id="ARBA00009993"/>
    </source>
</evidence>
<dbReference type="Pfam" id="PF01466">
    <property type="entry name" value="Skp1"/>
    <property type="match status" value="1"/>
</dbReference>
<dbReference type="SUPFAM" id="SSF54695">
    <property type="entry name" value="POZ domain"/>
    <property type="match status" value="1"/>
</dbReference>
<feature type="compositionally biased region" description="Low complexity" evidence="4">
    <location>
        <begin position="194"/>
        <end position="204"/>
    </location>
</feature>
<dbReference type="PANTHER" id="PTHR11165">
    <property type="entry name" value="SKP1"/>
    <property type="match status" value="1"/>
</dbReference>
<dbReference type="InterPro" id="IPR001232">
    <property type="entry name" value="SKP1-like"/>
</dbReference>
<dbReference type="AlphaFoldDB" id="A0AAE9JBL4"/>
<keyword evidence="2 3" id="KW-0833">Ubl conjugation pathway</keyword>
<keyword evidence="8" id="KW-1185">Reference proteome</keyword>
<evidence type="ECO:0000259" key="6">
    <source>
        <dbReference type="Pfam" id="PF03931"/>
    </source>
</evidence>
<dbReference type="GO" id="GO:0006511">
    <property type="term" value="P:ubiquitin-dependent protein catabolic process"/>
    <property type="evidence" value="ECO:0007669"/>
    <property type="project" value="InterPro"/>
</dbReference>
<dbReference type="Gene3D" id="3.30.710.10">
    <property type="entry name" value="Potassium Channel Kv1.1, Chain A"/>
    <property type="match status" value="1"/>
</dbReference>
<comment type="pathway">
    <text evidence="3">Protein modification; protein ubiquitination.</text>
</comment>
<name>A0AAE9JBL4_CAEBR</name>
<dbReference type="InterPro" id="IPR036296">
    <property type="entry name" value="SKP1-like_dim_sf"/>
</dbReference>
<comment type="function">
    <text evidence="3">Probable essential component of SCF (SKP1-CUL1-F-box protein) E3 ubiquitin-protein ligase complexes, which mediate the ubiquitination and subsequent proteasomal degradation of target proteins. Regulates cell proliferation during embryonic and larval development.</text>
</comment>
<protein>
    <recommendedName>
        <fullName evidence="3">Skp1-related protein</fullName>
    </recommendedName>
</protein>
<feature type="region of interest" description="Disordered" evidence="4">
    <location>
        <begin position="174"/>
        <end position="211"/>
    </location>
</feature>
<dbReference type="EMBL" id="CP092622">
    <property type="protein sequence ID" value="UMM21593.1"/>
    <property type="molecule type" value="Genomic_DNA"/>
</dbReference>
<dbReference type="Pfam" id="PF03931">
    <property type="entry name" value="Skp1_POZ"/>
    <property type="match status" value="1"/>
</dbReference>